<dbReference type="EMBL" id="UOFH01000004">
    <property type="protein sequence ID" value="VAW58299.1"/>
    <property type="molecule type" value="Genomic_DNA"/>
</dbReference>
<sequence>MFRRIVGFNDELERNASTNEAIAAKASAITRTQHLFALHPVEILSLLESAWQSRVHTQADLGHPDHRSDLPGLPGINSAINASSVLDVFGPLAANNPGLVSAGDDVTGRNRQPAEIRWDHLIYAYLIEATGVLDIFKKVIHEFLHDEKLGVPTPESHLWMRNTAQMFYNSNQLPLMFIGSLNNDIQPDFKATFYNACWRMFAMDSAYSNKESEPYKYIKAETSNSIFVETFEQFLVESWRNFINRNNTSGENLQDNAAVSERADQLHDMLRARREGGNLARVEFWSVSMMSWFHLTLSFNSPIVKACRAEASSPQDRLKKIAMRVGMKSHKYAKHFFDMSEQCSRILTLIESGAFNNEADIANLYQASSPIETDIRRIITDWQTARGVNIKRQTR</sequence>
<dbReference type="AlphaFoldDB" id="A0A3B0XA02"/>
<proteinExistence type="predicted"/>
<gene>
    <name evidence="1" type="ORF">MNBD_GAMMA08-825</name>
</gene>
<organism evidence="1">
    <name type="scientific">hydrothermal vent metagenome</name>
    <dbReference type="NCBI Taxonomy" id="652676"/>
    <lineage>
        <taxon>unclassified sequences</taxon>
        <taxon>metagenomes</taxon>
        <taxon>ecological metagenomes</taxon>
    </lineage>
</organism>
<protein>
    <submittedName>
        <fullName evidence="1">Uncharacterized protein</fullName>
    </submittedName>
</protein>
<accession>A0A3B0XA02</accession>
<evidence type="ECO:0000313" key="1">
    <source>
        <dbReference type="EMBL" id="VAW58299.1"/>
    </source>
</evidence>
<name>A0A3B0XA02_9ZZZZ</name>
<reference evidence="1" key="1">
    <citation type="submission" date="2018-06" db="EMBL/GenBank/DDBJ databases">
        <authorList>
            <person name="Zhirakovskaya E."/>
        </authorList>
    </citation>
    <scope>NUCLEOTIDE SEQUENCE</scope>
</reference>